<sequence length="210" mass="23428">MGSLRKFLITAILKPWRHSGLYGEFRTQGVGFRTGLLLVVLGLAFSLTSIAQAACGHFPSVPVILPLRLENYFVWQALLVVPWIVLSWFLVGLLARVLLGLMGAAVSLRQVLVLLGLGFSSFLFLLWIPHLLTAIFYLLGMSQKEWVDLLSQPGWFQTLYLVLIALAILAGWLSLNLSLGRISKKRRLAGYLVANLGFLTWLLLLVVILR</sequence>
<proteinExistence type="predicted"/>
<dbReference type="Proteomes" id="UP000257323">
    <property type="component" value="Unassembled WGS sequence"/>
</dbReference>
<accession>A0A3E2BJ84</accession>
<feature type="transmembrane region" description="Helical" evidence="1">
    <location>
        <begin position="35"/>
        <end position="54"/>
    </location>
</feature>
<evidence type="ECO:0000313" key="2">
    <source>
        <dbReference type="EMBL" id="RFT14813.1"/>
    </source>
</evidence>
<feature type="transmembrane region" description="Helical" evidence="1">
    <location>
        <begin position="74"/>
        <end position="99"/>
    </location>
</feature>
<name>A0A3E2BJ84_9BACT</name>
<dbReference type="AlphaFoldDB" id="A0A3E2BJ84"/>
<keyword evidence="1" id="KW-1133">Transmembrane helix</keyword>
<feature type="transmembrane region" description="Helical" evidence="1">
    <location>
        <begin position="159"/>
        <end position="177"/>
    </location>
</feature>
<feature type="transmembrane region" description="Helical" evidence="1">
    <location>
        <begin position="189"/>
        <end position="209"/>
    </location>
</feature>
<feature type="transmembrane region" description="Helical" evidence="1">
    <location>
        <begin position="111"/>
        <end position="139"/>
    </location>
</feature>
<keyword evidence="1" id="KW-0472">Membrane</keyword>
<comment type="caution">
    <text evidence="2">The sequence shown here is derived from an EMBL/GenBank/DDBJ whole genome shotgun (WGS) entry which is preliminary data.</text>
</comment>
<evidence type="ECO:0008006" key="4">
    <source>
        <dbReference type="Google" id="ProtNLM"/>
    </source>
</evidence>
<evidence type="ECO:0000256" key="1">
    <source>
        <dbReference type="SAM" id="Phobius"/>
    </source>
</evidence>
<evidence type="ECO:0000313" key="3">
    <source>
        <dbReference type="Proteomes" id="UP000257323"/>
    </source>
</evidence>
<organism evidence="2 3">
    <name type="scientific">Candidatus Saccharicenans subterraneus</name>
    <dbReference type="NCBI Taxonomy" id="2508984"/>
    <lineage>
        <taxon>Bacteria</taxon>
        <taxon>Candidatus Aminicenantota</taxon>
        <taxon>Candidatus Aminicenantia</taxon>
        <taxon>Candidatus Aminicenantales</taxon>
        <taxon>Candidatus Saccharicenantaceae</taxon>
        <taxon>Candidatus Saccharicenans</taxon>
    </lineage>
</organism>
<gene>
    <name evidence="2" type="ORF">OP8BY_1506</name>
</gene>
<keyword evidence="1" id="KW-0812">Transmembrane</keyword>
<protein>
    <recommendedName>
        <fullName evidence="4">Yip1 domain-containing protein</fullName>
    </recommendedName>
</protein>
<reference evidence="2 3" key="1">
    <citation type="submission" date="2018-08" db="EMBL/GenBank/DDBJ databases">
        <title>Genome analysis of the thermophilic bacterium of the candidate phylum Aminicenantes from deep subsurface aquifer revealed its physiology and ecological role.</title>
        <authorList>
            <person name="Kadnikov V.V."/>
            <person name="Mardanov A.V."/>
            <person name="Beletsky A.V."/>
            <person name="Karnachuk O.V."/>
            <person name="Ravin N.V."/>
        </authorList>
    </citation>
    <scope>NUCLEOTIDE SEQUENCE [LARGE SCALE GENOMIC DNA]</scope>
    <source>
        <strain evidence="2">BY38</strain>
    </source>
</reference>
<dbReference type="EMBL" id="QUAH01000018">
    <property type="protein sequence ID" value="RFT14813.1"/>
    <property type="molecule type" value="Genomic_DNA"/>
</dbReference>